<feature type="transmembrane region" description="Helical" evidence="1">
    <location>
        <begin position="118"/>
        <end position="139"/>
    </location>
</feature>
<accession>A0ABY4E883</accession>
<reference evidence="2" key="2">
    <citation type="journal article" date="2022" name="Res Sq">
        <title>Evolution of multicellular longitudinally dividing oral cavity symbionts (Neisseriaceae).</title>
        <authorList>
            <person name="Nyongesa S."/>
            <person name="Weber P."/>
            <person name="Bernet E."/>
            <person name="Pullido F."/>
            <person name="Nieckarz M."/>
            <person name="Delaby M."/>
            <person name="Nieves C."/>
            <person name="Viehboeck T."/>
            <person name="Krause N."/>
            <person name="Rivera-Millot A."/>
            <person name="Nakamura A."/>
            <person name="Vischer N."/>
            <person name="VanNieuwenhze M."/>
            <person name="Brun Y."/>
            <person name="Cava F."/>
            <person name="Bulgheresi S."/>
            <person name="Veyrier F."/>
        </authorList>
    </citation>
    <scope>NUCLEOTIDE SEQUENCE</scope>
    <source>
        <strain evidence="2">SAG 1488-6</strain>
    </source>
</reference>
<sequence length="296" mass="33576">MLNLYAVLNVSSTASDAELKQAIDAAESSQQLPDAVVQSARFYLLNTNLRQAYDHSLKQALQKGTLTTDWKTELSKQKTLPMTHTQALAQHHQATTSAHTHTYTPARSPERPKPRMGAWHWLLLLGCLLVTGVLVIALWQMAQVQMRQDQKILLQQHLSEQQVPPENWNTWLQKEGETYLPSSDASHAYLSIHKNATQDLPVLALPRAKNIDCGERGNQFCDVTFVFDGQAPYTYTAQIIGKNLVFKDMQQVPFLMRELSRSSYIKAVFPNSDDLPEMHFGRDLMPPENTKPARRR</sequence>
<protein>
    <recommendedName>
        <fullName evidence="4">J domain-containing protein</fullName>
    </recommendedName>
</protein>
<keyword evidence="1" id="KW-0472">Membrane</keyword>
<organism evidence="2 3">
    <name type="scientific">Vitreoscilla stercoraria</name>
    <dbReference type="NCBI Taxonomy" id="61"/>
    <lineage>
        <taxon>Bacteria</taxon>
        <taxon>Pseudomonadati</taxon>
        <taxon>Pseudomonadota</taxon>
        <taxon>Betaproteobacteria</taxon>
        <taxon>Neisseriales</taxon>
        <taxon>Neisseriaceae</taxon>
        <taxon>Vitreoscilla</taxon>
    </lineage>
</organism>
<keyword evidence="1" id="KW-1133">Transmembrane helix</keyword>
<dbReference type="EMBL" id="CP091512">
    <property type="protein sequence ID" value="UOO91966.1"/>
    <property type="molecule type" value="Genomic_DNA"/>
</dbReference>
<keyword evidence="1" id="KW-0812">Transmembrane</keyword>
<reference evidence="2" key="1">
    <citation type="submission" date="2021-12" db="EMBL/GenBank/DDBJ databases">
        <authorList>
            <person name="Veyrier F.J."/>
        </authorList>
    </citation>
    <scope>NUCLEOTIDE SEQUENCE</scope>
    <source>
        <strain evidence="2">SAG 1488-6</strain>
    </source>
</reference>
<gene>
    <name evidence="2" type="ORF">LVJ81_10035</name>
</gene>
<dbReference type="RefSeq" id="WP_019957287.1">
    <property type="nucleotide sequence ID" value="NZ_CP091512.1"/>
</dbReference>
<evidence type="ECO:0008006" key="4">
    <source>
        <dbReference type="Google" id="ProtNLM"/>
    </source>
</evidence>
<proteinExistence type="predicted"/>
<keyword evidence="3" id="KW-1185">Reference proteome</keyword>
<evidence type="ECO:0000313" key="2">
    <source>
        <dbReference type="EMBL" id="UOO91966.1"/>
    </source>
</evidence>
<name>A0ABY4E883_VITST</name>
<dbReference type="Proteomes" id="UP000832034">
    <property type="component" value="Chromosome"/>
</dbReference>
<evidence type="ECO:0000313" key="3">
    <source>
        <dbReference type="Proteomes" id="UP000832034"/>
    </source>
</evidence>
<evidence type="ECO:0000256" key="1">
    <source>
        <dbReference type="SAM" id="Phobius"/>
    </source>
</evidence>